<gene>
    <name evidence="2" type="ORF">FBEOM_7433</name>
</gene>
<reference evidence="2" key="1">
    <citation type="journal article" date="2017" name="Mycologia">
        <title>Fusarium algeriense, sp. nov., a novel toxigenic crown rot pathogen of durum wheat from Algeria is nested in the Fusarium burgessii species complex.</title>
        <authorList>
            <person name="Laraba I."/>
            <person name="Keddad A."/>
            <person name="Boureghda H."/>
            <person name="Abdallah N."/>
            <person name="Vaughan M.M."/>
            <person name="Proctor R.H."/>
            <person name="Busman M."/>
            <person name="O'Donnell K."/>
        </authorList>
    </citation>
    <scope>NUCLEOTIDE SEQUENCE</scope>
    <source>
        <strain evidence="2">NRRL 25174</strain>
    </source>
</reference>
<dbReference type="GO" id="GO:0005524">
    <property type="term" value="F:ATP binding"/>
    <property type="evidence" value="ECO:0007669"/>
    <property type="project" value="InterPro"/>
</dbReference>
<dbReference type="InterPro" id="IPR052895">
    <property type="entry name" value="HetReg/Transcr_Mod"/>
</dbReference>
<accession>A0A9P5DX29</accession>
<evidence type="ECO:0000259" key="1">
    <source>
        <dbReference type="PROSITE" id="PS50011"/>
    </source>
</evidence>
<dbReference type="InterPro" id="IPR000719">
    <property type="entry name" value="Prot_kinase_dom"/>
</dbReference>
<evidence type="ECO:0000313" key="3">
    <source>
        <dbReference type="Proteomes" id="UP000730481"/>
    </source>
</evidence>
<dbReference type="PANTHER" id="PTHR24148:SF73">
    <property type="entry name" value="HET DOMAIN PROTEIN (AFU_ORTHOLOGUE AFUA_8G01020)"/>
    <property type="match status" value="1"/>
</dbReference>
<dbReference type="PANTHER" id="PTHR24148">
    <property type="entry name" value="ANKYRIN REPEAT DOMAIN-CONTAINING PROTEIN 39 HOMOLOG-RELATED"/>
    <property type="match status" value="1"/>
</dbReference>
<name>A0A9P5DX29_9HYPO</name>
<organism evidence="2 3">
    <name type="scientific">Fusarium beomiforme</name>
    <dbReference type="NCBI Taxonomy" id="44412"/>
    <lineage>
        <taxon>Eukaryota</taxon>
        <taxon>Fungi</taxon>
        <taxon>Dikarya</taxon>
        <taxon>Ascomycota</taxon>
        <taxon>Pezizomycotina</taxon>
        <taxon>Sordariomycetes</taxon>
        <taxon>Hypocreomycetidae</taxon>
        <taxon>Hypocreales</taxon>
        <taxon>Nectriaceae</taxon>
        <taxon>Fusarium</taxon>
        <taxon>Fusarium burgessii species complex</taxon>
    </lineage>
</organism>
<dbReference type="Pfam" id="PF26639">
    <property type="entry name" value="Het-6_barrel"/>
    <property type="match status" value="1"/>
</dbReference>
<dbReference type="Pfam" id="PF06985">
    <property type="entry name" value="HET"/>
    <property type="match status" value="1"/>
</dbReference>
<feature type="domain" description="Protein kinase" evidence="1">
    <location>
        <begin position="212"/>
        <end position="554"/>
    </location>
</feature>
<dbReference type="OrthoDB" id="3557394at2759"/>
<proteinExistence type="predicted"/>
<dbReference type="EMBL" id="PVQB02000337">
    <property type="protein sequence ID" value="KAF4338665.1"/>
    <property type="molecule type" value="Genomic_DNA"/>
</dbReference>
<comment type="caution">
    <text evidence="2">The sequence shown here is derived from an EMBL/GenBank/DDBJ whole genome shotgun (WGS) entry which is preliminary data.</text>
</comment>
<reference evidence="2" key="2">
    <citation type="submission" date="2020-02" db="EMBL/GenBank/DDBJ databases">
        <title>Identification and distribution of gene clusters putatively required for synthesis of sphingolipid metabolism inhibitors in phylogenetically diverse species of the filamentous fungus Fusarium.</title>
        <authorList>
            <person name="Kim H.-S."/>
            <person name="Busman M."/>
            <person name="Brown D.W."/>
            <person name="Divon H."/>
            <person name="Uhlig S."/>
            <person name="Proctor R.H."/>
        </authorList>
    </citation>
    <scope>NUCLEOTIDE SEQUENCE</scope>
    <source>
        <strain evidence="2">NRRL 25174</strain>
    </source>
</reference>
<keyword evidence="3" id="KW-1185">Reference proteome</keyword>
<evidence type="ECO:0000313" key="2">
    <source>
        <dbReference type="EMBL" id="KAF4338665.1"/>
    </source>
</evidence>
<dbReference type="PROSITE" id="PS50011">
    <property type="entry name" value="PROTEIN_KINASE_DOM"/>
    <property type="match status" value="1"/>
</dbReference>
<dbReference type="InterPro" id="IPR011009">
    <property type="entry name" value="Kinase-like_dom_sf"/>
</dbReference>
<dbReference type="InterPro" id="IPR010730">
    <property type="entry name" value="HET"/>
</dbReference>
<dbReference type="AlphaFoldDB" id="A0A9P5DX29"/>
<dbReference type="Gene3D" id="1.10.510.10">
    <property type="entry name" value="Transferase(Phosphotransferase) domain 1"/>
    <property type="match status" value="1"/>
</dbReference>
<dbReference type="GO" id="GO:0004672">
    <property type="term" value="F:protein kinase activity"/>
    <property type="evidence" value="ECO:0007669"/>
    <property type="project" value="InterPro"/>
</dbReference>
<sequence>MSLFLAFEKDSEGDTDERHSLTYLLRRHKSVNFKEDSFWPFDTLCKILTRDRVKKALSELWPRVEVDRYTDLISPVYATAQDAIGKDPVQPSLEPKRFVKVFGILVLLEVPERIKDFIDSDISDNDLPLGMDPADDQARPKIHEERMRSLVCFHKWSDLELDFFYQKQWAFNVAFLEEKGDCNWVDYKTAVLPWRRIPAEYRFTSNRSISWMTEYVEIDAGSHSFHNSLENKAFHGRFFTLRTHNKSLRRHPNFREVSMLKELKSLQYPHVVPLLAAFKCNDGYHLVFPNEKCDIYRYWLRYPGILSDTCTNKLESFRWMSGQMLGIASALDWIGKIRGEQQGILGCGFIQRDDVLWFSSPSDPRGTFAITGFEAPVYIKKTSQAQSDRNVGIFHSYLAPESIVYNDRTQSCDIWALGCFFLEMLCWVFEGIEEIEQFTEAREKRAASLTSMISMMPTFFDILHENRNMKESRADTDMLKNHLHRLIGNQDARLHDYVFIIKPAVTERIVILNNHSACTEYMHDFLELVEQKMLIVNTEKRGSISNIVRALEFMHMRTQGDTGIDYILKPSSIPNRHSSAASVEPIVERWFLHEALKLRSVSAAAPKLKRNLGLGRVLSNMEFRLLKLLPGEGNTSIECTLQVVPLGTDEPYEALSYVWGEASGTIPIKVSGCEVKVTRSLCSALKRLRRPTTARTLWIDQLCINQWDVDEKAEQVKLMRHIYQRCSKCLIWLGEIPTESAASFSIDDARLALSFINDLANVHVRPMSSLPTILGKGTKAEAARKAFHALFMHGNVWWSRIWTVQEAILPPSASIVWGPLSISWETLRTAASNMGSQTILYMPVETREALSQHESMVDNFMYPVRGLEISRGGESPLNMLHRWRYRGATEIRDKLFALMGLFPDIPESSLKPLIGRRGEPHVTPHLPSWALDLAYYDYGIERRPWNWGYHSHRYDRFSASGKLKPDFDGQFTRGVFVDSVLEVGDLLGKETWVDLTDEMLILTVKSWKALLDRFVASQKYHNQGVYAGSGSTDDAFWRTMLGNLIFAEVPVSWASEGDRSAYESFLQHSTRNQVYESLRDMVVNQVFFITACGYIGIGPPNLQIGDEIWVLSGGDVPFVLRRHIGRNTSIAFEIDHRSFIGDAYVHGIMQGEVIEGPHQMNHDVRLSGWFV</sequence>
<protein>
    <submittedName>
        <fullName evidence="2">Heterokaryon incompatibility</fullName>
    </submittedName>
</protein>
<dbReference type="Proteomes" id="UP000730481">
    <property type="component" value="Unassembled WGS sequence"/>
</dbReference>
<dbReference type="SMART" id="SM00220">
    <property type="entry name" value="S_TKc"/>
    <property type="match status" value="1"/>
</dbReference>
<dbReference type="SUPFAM" id="SSF56112">
    <property type="entry name" value="Protein kinase-like (PK-like)"/>
    <property type="match status" value="1"/>
</dbReference>